<dbReference type="InterPro" id="IPR004095">
    <property type="entry name" value="TGS"/>
</dbReference>
<dbReference type="GO" id="GO:0046872">
    <property type="term" value="F:metal ion binding"/>
    <property type="evidence" value="ECO:0007669"/>
    <property type="project" value="UniProtKB-KW"/>
</dbReference>
<evidence type="ECO:0000256" key="11">
    <source>
        <dbReference type="ARBA" id="ARBA00023146"/>
    </source>
</evidence>
<feature type="binding site" evidence="13">
    <location>
        <position position="519"/>
    </location>
    <ligand>
        <name>Zn(2+)</name>
        <dbReference type="ChEBI" id="CHEBI:29105"/>
        <note>catalytic</note>
    </ligand>
</feature>
<dbReference type="CDD" id="cd00771">
    <property type="entry name" value="ThrRS_core"/>
    <property type="match status" value="1"/>
</dbReference>
<comment type="subcellular location">
    <subcellularLocation>
        <location evidence="13">Cytoplasm</location>
    </subcellularLocation>
</comment>
<evidence type="ECO:0000259" key="15">
    <source>
        <dbReference type="PROSITE" id="PS51880"/>
    </source>
</evidence>
<comment type="similarity">
    <text evidence="1 13">Belongs to the class-II aminoacyl-tRNA synthetase family.</text>
</comment>
<comment type="catalytic activity">
    <reaction evidence="12 13">
        <text>tRNA(Thr) + L-threonine + ATP = L-threonyl-tRNA(Thr) + AMP + diphosphate + H(+)</text>
        <dbReference type="Rhea" id="RHEA:24624"/>
        <dbReference type="Rhea" id="RHEA-COMP:9670"/>
        <dbReference type="Rhea" id="RHEA-COMP:9704"/>
        <dbReference type="ChEBI" id="CHEBI:15378"/>
        <dbReference type="ChEBI" id="CHEBI:30616"/>
        <dbReference type="ChEBI" id="CHEBI:33019"/>
        <dbReference type="ChEBI" id="CHEBI:57926"/>
        <dbReference type="ChEBI" id="CHEBI:78442"/>
        <dbReference type="ChEBI" id="CHEBI:78534"/>
        <dbReference type="ChEBI" id="CHEBI:456215"/>
        <dbReference type="EC" id="6.1.1.3"/>
    </reaction>
</comment>
<dbReference type="GO" id="GO:0005737">
    <property type="term" value="C:cytoplasm"/>
    <property type="evidence" value="ECO:0007669"/>
    <property type="project" value="UniProtKB-SubCell"/>
</dbReference>
<evidence type="ECO:0000256" key="4">
    <source>
        <dbReference type="ARBA" id="ARBA00022598"/>
    </source>
</evidence>
<evidence type="ECO:0000259" key="14">
    <source>
        <dbReference type="PROSITE" id="PS50862"/>
    </source>
</evidence>
<organism evidence="16 17">
    <name type="scientific">Pseudochryseolinea flava</name>
    <dbReference type="NCBI Taxonomy" id="2059302"/>
    <lineage>
        <taxon>Bacteria</taxon>
        <taxon>Pseudomonadati</taxon>
        <taxon>Bacteroidota</taxon>
        <taxon>Cytophagia</taxon>
        <taxon>Cytophagales</taxon>
        <taxon>Fulvivirgaceae</taxon>
        <taxon>Pseudochryseolinea</taxon>
    </lineage>
</organism>
<keyword evidence="6 13" id="KW-0547">Nucleotide-binding</keyword>
<evidence type="ECO:0000256" key="9">
    <source>
        <dbReference type="ARBA" id="ARBA00022884"/>
    </source>
</evidence>
<dbReference type="InterPro" id="IPR036621">
    <property type="entry name" value="Anticodon-bd_dom_sf"/>
</dbReference>
<dbReference type="InterPro" id="IPR012675">
    <property type="entry name" value="Beta-grasp_dom_sf"/>
</dbReference>
<proteinExistence type="inferred from homology"/>
<evidence type="ECO:0000256" key="5">
    <source>
        <dbReference type="ARBA" id="ARBA00022723"/>
    </source>
</evidence>
<dbReference type="EMBL" id="QMFY01000026">
    <property type="protein sequence ID" value="RAV97816.1"/>
    <property type="molecule type" value="Genomic_DNA"/>
</dbReference>
<keyword evidence="10 13" id="KW-0648">Protein biosynthesis</keyword>
<comment type="caution">
    <text evidence="13">Lacks conserved residue(s) required for the propagation of feature annotation.</text>
</comment>
<dbReference type="PROSITE" id="PS51880">
    <property type="entry name" value="TGS"/>
    <property type="match status" value="1"/>
</dbReference>
<dbReference type="PROSITE" id="PS50862">
    <property type="entry name" value="AA_TRNA_LIGASE_II"/>
    <property type="match status" value="1"/>
</dbReference>
<keyword evidence="8 13" id="KW-0067">ATP-binding</keyword>
<dbReference type="Gene3D" id="3.40.50.800">
    <property type="entry name" value="Anticodon-binding domain"/>
    <property type="match status" value="1"/>
</dbReference>
<dbReference type="Pfam" id="PF03129">
    <property type="entry name" value="HGTP_anticodon"/>
    <property type="match status" value="1"/>
</dbReference>
<dbReference type="CDD" id="cd01667">
    <property type="entry name" value="TGS_ThrRS"/>
    <property type="match status" value="1"/>
</dbReference>
<dbReference type="FunFam" id="3.30.980.10:FF:000005">
    <property type="entry name" value="Threonyl-tRNA synthetase, mitochondrial"/>
    <property type="match status" value="1"/>
</dbReference>
<feature type="binding site" evidence="13">
    <location>
        <position position="338"/>
    </location>
    <ligand>
        <name>Zn(2+)</name>
        <dbReference type="ChEBI" id="CHEBI:29105"/>
        <note>catalytic</note>
    </ligand>
</feature>
<dbReference type="InterPro" id="IPR004154">
    <property type="entry name" value="Anticodon-bd"/>
</dbReference>
<dbReference type="InterPro" id="IPR047246">
    <property type="entry name" value="ThrRS_anticodon"/>
</dbReference>
<dbReference type="Proteomes" id="UP000251889">
    <property type="component" value="Unassembled WGS sequence"/>
</dbReference>
<keyword evidence="5 13" id="KW-0479">Metal-binding</keyword>
<reference evidence="16 17" key="1">
    <citation type="submission" date="2018-06" db="EMBL/GenBank/DDBJ databases">
        <title>Chryseolinea flavus sp. nov., a member of the phylum Bacteroidetes isolated from soil.</title>
        <authorList>
            <person name="Li Y."/>
            <person name="Wang J."/>
        </authorList>
    </citation>
    <scope>NUCLEOTIDE SEQUENCE [LARGE SCALE GENOMIC DNA]</scope>
    <source>
        <strain evidence="16 17">SDU1-6</strain>
    </source>
</reference>
<accession>A0A364XWM8</accession>
<evidence type="ECO:0000256" key="13">
    <source>
        <dbReference type="HAMAP-Rule" id="MF_00184"/>
    </source>
</evidence>
<dbReference type="CDD" id="cd00860">
    <property type="entry name" value="ThrRS_anticodon"/>
    <property type="match status" value="1"/>
</dbReference>
<dbReference type="Pfam" id="PF07973">
    <property type="entry name" value="tRNA_SAD"/>
    <property type="match status" value="1"/>
</dbReference>
<evidence type="ECO:0000256" key="10">
    <source>
        <dbReference type="ARBA" id="ARBA00022917"/>
    </source>
</evidence>
<dbReference type="NCBIfam" id="TIGR00418">
    <property type="entry name" value="thrS"/>
    <property type="match status" value="1"/>
</dbReference>
<dbReference type="Gene3D" id="3.30.980.10">
    <property type="entry name" value="Threonyl-trna Synthetase, Chain A, domain 2"/>
    <property type="match status" value="1"/>
</dbReference>
<name>A0A364XWM8_9BACT</name>
<evidence type="ECO:0000313" key="16">
    <source>
        <dbReference type="EMBL" id="RAV97816.1"/>
    </source>
</evidence>
<dbReference type="GO" id="GO:0006435">
    <property type="term" value="P:threonyl-tRNA aminoacylation"/>
    <property type="evidence" value="ECO:0007669"/>
    <property type="project" value="UniProtKB-UniRule"/>
</dbReference>
<dbReference type="InterPro" id="IPR018163">
    <property type="entry name" value="Thr/Ala-tRNA-synth_IIc_edit"/>
</dbReference>
<dbReference type="GO" id="GO:0005524">
    <property type="term" value="F:ATP binding"/>
    <property type="evidence" value="ECO:0007669"/>
    <property type="project" value="UniProtKB-UniRule"/>
</dbReference>
<feature type="domain" description="Aminoacyl-transfer RNA synthetases class-II family profile" evidence="14">
    <location>
        <begin position="243"/>
        <end position="554"/>
    </location>
</feature>
<dbReference type="InterPro" id="IPR012676">
    <property type="entry name" value="TGS-like"/>
</dbReference>
<keyword evidence="2 13" id="KW-0963">Cytoplasm</keyword>
<dbReference type="RefSeq" id="WP_112749971.1">
    <property type="nucleotide sequence ID" value="NZ_QMFY01000026.1"/>
</dbReference>
<dbReference type="Pfam" id="PF02824">
    <property type="entry name" value="TGS"/>
    <property type="match status" value="1"/>
</dbReference>
<dbReference type="PANTHER" id="PTHR11451">
    <property type="entry name" value="THREONINE-TRNA LIGASE"/>
    <property type="match status" value="1"/>
</dbReference>
<evidence type="ECO:0000256" key="7">
    <source>
        <dbReference type="ARBA" id="ARBA00022833"/>
    </source>
</evidence>
<keyword evidence="7 13" id="KW-0862">Zinc</keyword>
<dbReference type="GO" id="GO:0004829">
    <property type="term" value="F:threonine-tRNA ligase activity"/>
    <property type="evidence" value="ECO:0007669"/>
    <property type="project" value="UniProtKB-UniRule"/>
</dbReference>
<dbReference type="SUPFAM" id="SSF55186">
    <property type="entry name" value="ThrRS/AlaRS common domain"/>
    <property type="match status" value="1"/>
</dbReference>
<feature type="domain" description="TGS" evidence="15">
    <location>
        <begin position="1"/>
        <end position="62"/>
    </location>
</feature>
<dbReference type="PANTHER" id="PTHR11451:SF44">
    <property type="entry name" value="THREONINE--TRNA LIGASE, CHLOROPLASTIC_MITOCHONDRIAL 2"/>
    <property type="match status" value="1"/>
</dbReference>
<evidence type="ECO:0000256" key="12">
    <source>
        <dbReference type="ARBA" id="ARBA00049515"/>
    </source>
</evidence>
<keyword evidence="17" id="KW-1185">Reference proteome</keyword>
<dbReference type="HAMAP" id="MF_00184">
    <property type="entry name" value="Thr_tRNA_synth"/>
    <property type="match status" value="1"/>
</dbReference>
<feature type="binding site" evidence="13">
    <location>
        <position position="389"/>
    </location>
    <ligand>
        <name>Zn(2+)</name>
        <dbReference type="ChEBI" id="CHEBI:29105"/>
        <note>catalytic</note>
    </ligand>
</feature>
<dbReference type="FunFam" id="3.30.930.10:FF:000002">
    <property type="entry name" value="Threonine--tRNA ligase"/>
    <property type="match status" value="1"/>
</dbReference>
<dbReference type="Gene3D" id="3.30.54.20">
    <property type="match status" value="1"/>
</dbReference>
<evidence type="ECO:0000256" key="2">
    <source>
        <dbReference type="ARBA" id="ARBA00022490"/>
    </source>
</evidence>
<sequence>MNVKISLPDGSVREYPQGVKGIEIASSISEGLARVALAIEVDGEIRDLARPIDNDASIKILTWNDKGGKSTFWHSSAHLMAEALEALYPGVKFGAGPAIENGFYYDVDLGGRAFGEDDLAALEAKMKEFAKKDSTFDRSSVSKAEALKYFTEKGDEYKIELINDLQDGTITFYKQGNFTDLCRGPHIPNTGFLKAIKLLNVAGAYWRNNQNNKMLTRIYGITFPKAKELEEYLHLLEEAKKRDHRKLGKELELFAFSERVGMGLPLWLPKGTLLRERLEQFLRRAQVKAGYDPVVTPHIGSKQLYVTSGHYEKYGKDSFQPIRTPDEGEEFLLKPMNCPHHCEIYRTKPRSYRDLPVRLAEFGTVYRYEMSGELHGLTRVRGFTQDDAHIFCRPDQVKEEFVKVIDLVLHVFNSLGFENFTAQVSLRDPENKAKYIGDDELWDRAEREIQEAADERGLKTVAVQGEAAFYGPKLDFMVKDAIGRSWQLGTIQVDYQLPNRFELEYVGSDNQKHRPVMIHRAPFGSLERFVAVLIEHCAGKFPLWLSPDQIAVLPISERFNDYAKIVYDKLKEQDIRGLLDDRDEKIGRKIRDAETKKIPYMLIVGEKEVAENKVAIRRQGQGDQGSVLLEEFVNSFKLECAAPV</sequence>
<gene>
    <name evidence="13" type="primary">thrS</name>
    <name evidence="16" type="ORF">DQQ10_26475</name>
</gene>
<dbReference type="Pfam" id="PF00587">
    <property type="entry name" value="tRNA-synt_2b"/>
    <property type="match status" value="1"/>
</dbReference>
<keyword evidence="3 13" id="KW-0820">tRNA-binding</keyword>
<dbReference type="AlphaFoldDB" id="A0A364XWM8"/>
<dbReference type="GO" id="GO:0000049">
    <property type="term" value="F:tRNA binding"/>
    <property type="evidence" value="ECO:0007669"/>
    <property type="project" value="UniProtKB-KW"/>
</dbReference>
<dbReference type="InterPro" id="IPR045864">
    <property type="entry name" value="aa-tRNA-synth_II/BPL/LPL"/>
</dbReference>
<dbReference type="EC" id="6.1.1.3" evidence="13"/>
<comment type="caution">
    <text evidence="16">The sequence shown here is derived from an EMBL/GenBank/DDBJ whole genome shotgun (WGS) entry which is preliminary data.</text>
</comment>
<evidence type="ECO:0000256" key="8">
    <source>
        <dbReference type="ARBA" id="ARBA00022840"/>
    </source>
</evidence>
<dbReference type="SUPFAM" id="SSF52954">
    <property type="entry name" value="Class II aaRS ABD-related"/>
    <property type="match status" value="1"/>
</dbReference>
<keyword evidence="4 13" id="KW-0436">Ligase</keyword>
<dbReference type="SUPFAM" id="SSF55681">
    <property type="entry name" value="Class II aaRS and biotin synthetases"/>
    <property type="match status" value="1"/>
</dbReference>
<evidence type="ECO:0000256" key="3">
    <source>
        <dbReference type="ARBA" id="ARBA00022555"/>
    </source>
</evidence>
<dbReference type="FunFam" id="3.10.20.30:FF:000005">
    <property type="entry name" value="Threonine--tRNA ligase"/>
    <property type="match status" value="1"/>
</dbReference>
<dbReference type="Gene3D" id="3.10.20.30">
    <property type="match status" value="1"/>
</dbReference>
<comment type="cofactor">
    <cofactor evidence="13">
        <name>Zn(2+)</name>
        <dbReference type="ChEBI" id="CHEBI:29105"/>
    </cofactor>
    <text evidence="13">Binds 1 zinc ion per subunit.</text>
</comment>
<dbReference type="InterPro" id="IPR002320">
    <property type="entry name" value="Thr-tRNA-ligase_IIa"/>
</dbReference>
<dbReference type="InterPro" id="IPR002314">
    <property type="entry name" value="aa-tRNA-synt_IIb"/>
</dbReference>
<evidence type="ECO:0000256" key="6">
    <source>
        <dbReference type="ARBA" id="ARBA00022741"/>
    </source>
</evidence>
<keyword evidence="9 13" id="KW-0694">RNA-binding</keyword>
<dbReference type="Gene3D" id="3.30.930.10">
    <property type="entry name" value="Bira Bifunctional Protein, Domain 2"/>
    <property type="match status" value="1"/>
</dbReference>
<dbReference type="InterPro" id="IPR012947">
    <property type="entry name" value="tRNA_SAD"/>
</dbReference>
<dbReference type="OrthoDB" id="9802304at2"/>
<protein>
    <recommendedName>
        <fullName evidence="13">Threonine--tRNA ligase</fullName>
        <ecNumber evidence="13">6.1.1.3</ecNumber>
    </recommendedName>
    <alternativeName>
        <fullName evidence="13">Threonyl-tRNA synthetase</fullName>
        <shortName evidence="13">ThrRS</shortName>
    </alternativeName>
</protein>
<comment type="subunit">
    <text evidence="13">Homodimer.</text>
</comment>
<evidence type="ECO:0000313" key="17">
    <source>
        <dbReference type="Proteomes" id="UP000251889"/>
    </source>
</evidence>
<dbReference type="InterPro" id="IPR006195">
    <property type="entry name" value="aa-tRNA-synth_II"/>
</dbReference>
<evidence type="ECO:0000256" key="1">
    <source>
        <dbReference type="ARBA" id="ARBA00008226"/>
    </source>
</evidence>
<dbReference type="SUPFAM" id="SSF81271">
    <property type="entry name" value="TGS-like"/>
    <property type="match status" value="1"/>
</dbReference>
<dbReference type="FunFam" id="3.40.50.800:FF:000001">
    <property type="entry name" value="Threonine--tRNA ligase"/>
    <property type="match status" value="1"/>
</dbReference>
<keyword evidence="11 13" id="KW-0030">Aminoacyl-tRNA synthetase</keyword>
<dbReference type="FunFam" id="3.30.54.20:FF:000002">
    <property type="entry name" value="Threonine--tRNA ligase"/>
    <property type="match status" value="1"/>
</dbReference>
<dbReference type="PRINTS" id="PR01047">
    <property type="entry name" value="TRNASYNTHTHR"/>
</dbReference>
<dbReference type="SMART" id="SM00863">
    <property type="entry name" value="tRNA_SAD"/>
    <property type="match status" value="1"/>
</dbReference>
<dbReference type="InterPro" id="IPR033728">
    <property type="entry name" value="ThrRS_core"/>
</dbReference>